<keyword evidence="1" id="KW-0472">Membrane</keyword>
<feature type="transmembrane region" description="Helical" evidence="1">
    <location>
        <begin position="86"/>
        <end position="107"/>
    </location>
</feature>
<dbReference type="EMBL" id="MFAQ01000004">
    <property type="protein sequence ID" value="OGD83990.1"/>
    <property type="molecule type" value="Genomic_DNA"/>
</dbReference>
<feature type="transmembrane region" description="Helical" evidence="1">
    <location>
        <begin position="33"/>
        <end position="49"/>
    </location>
</feature>
<feature type="transmembrane region" description="Helical" evidence="1">
    <location>
        <begin position="139"/>
        <end position="160"/>
    </location>
</feature>
<keyword evidence="1" id="KW-0812">Transmembrane</keyword>
<accession>A0A1F5FWJ3</accession>
<proteinExistence type="predicted"/>
<reference evidence="2 3" key="1">
    <citation type="journal article" date="2016" name="Nat. Commun.">
        <title>Thousands of microbial genomes shed light on interconnected biogeochemical processes in an aquifer system.</title>
        <authorList>
            <person name="Anantharaman K."/>
            <person name="Brown C.T."/>
            <person name="Hug L.A."/>
            <person name="Sharon I."/>
            <person name="Castelle C.J."/>
            <person name="Probst A.J."/>
            <person name="Thomas B.C."/>
            <person name="Singh A."/>
            <person name="Wilkins M.J."/>
            <person name="Karaoz U."/>
            <person name="Brodie E.L."/>
            <person name="Williams K.H."/>
            <person name="Hubbard S.S."/>
            <person name="Banfield J.F."/>
        </authorList>
    </citation>
    <scope>NUCLEOTIDE SEQUENCE [LARGE SCALE GENOMIC DNA]</scope>
</reference>
<comment type="caution">
    <text evidence="2">The sequence shown here is derived from an EMBL/GenBank/DDBJ whole genome shotgun (WGS) entry which is preliminary data.</text>
</comment>
<organism evidence="2 3">
    <name type="scientific">Candidatus Collierbacteria bacterium RIFOXYD1_FULL_40_9</name>
    <dbReference type="NCBI Taxonomy" id="1817731"/>
    <lineage>
        <taxon>Bacteria</taxon>
        <taxon>Candidatus Collieribacteriota</taxon>
    </lineage>
</organism>
<name>A0A1F5FWJ3_9BACT</name>
<gene>
    <name evidence="2" type="ORF">A2572_00465</name>
</gene>
<evidence type="ECO:0000313" key="3">
    <source>
        <dbReference type="Proteomes" id="UP000179237"/>
    </source>
</evidence>
<evidence type="ECO:0000256" key="1">
    <source>
        <dbReference type="SAM" id="Phobius"/>
    </source>
</evidence>
<keyword evidence="1" id="KW-1133">Transmembrane helix</keyword>
<sequence>MKLDQKTLERIVLGIVGAFALLLLVLRPVLGDIVFSLAMVVVLVVLPFWSDSLIRFRFIPWLDSLNENKDETLKPRYERQTEDFSLWIRVTIWAFLGLLLAWIWSYAVPALFGLPLWLGRLAGAIGWKSVHASDGVWQYGWMITFVACYLVDFFAGLLFLSSSFADRFKYPEK</sequence>
<dbReference type="AlphaFoldDB" id="A0A1F5FWJ3"/>
<evidence type="ECO:0000313" key="2">
    <source>
        <dbReference type="EMBL" id="OGD83990.1"/>
    </source>
</evidence>
<protein>
    <submittedName>
        <fullName evidence="2">Uncharacterized protein</fullName>
    </submittedName>
</protein>
<dbReference type="Proteomes" id="UP000179237">
    <property type="component" value="Unassembled WGS sequence"/>
</dbReference>
<feature type="transmembrane region" description="Helical" evidence="1">
    <location>
        <begin position="7"/>
        <end position="27"/>
    </location>
</feature>